<proteinExistence type="predicted"/>
<organism evidence="2 3">
    <name type="scientific">Kaistia nematophila</name>
    <dbReference type="NCBI Taxonomy" id="2994654"/>
    <lineage>
        <taxon>Bacteria</taxon>
        <taxon>Pseudomonadati</taxon>
        <taxon>Pseudomonadota</taxon>
        <taxon>Alphaproteobacteria</taxon>
        <taxon>Hyphomicrobiales</taxon>
        <taxon>Kaistiaceae</taxon>
        <taxon>Kaistia</taxon>
    </lineage>
</organism>
<evidence type="ECO:0000313" key="3">
    <source>
        <dbReference type="Proteomes" id="UP001144805"/>
    </source>
</evidence>
<dbReference type="Gene3D" id="4.10.220.110">
    <property type="match status" value="1"/>
</dbReference>
<protein>
    <submittedName>
        <fullName evidence="2">Contractile injection system protein, VgrG/Pvc8 family</fullName>
    </submittedName>
</protein>
<dbReference type="Gene3D" id="2.30.110.50">
    <property type="match status" value="1"/>
</dbReference>
<name>A0A9X3E467_9HYPH</name>
<keyword evidence="3" id="KW-1185">Reference proteome</keyword>
<dbReference type="AlphaFoldDB" id="A0A9X3E467"/>
<dbReference type="Proteomes" id="UP001144805">
    <property type="component" value="Unassembled WGS sequence"/>
</dbReference>
<feature type="region of interest" description="Disordered" evidence="1">
    <location>
        <begin position="328"/>
        <end position="376"/>
    </location>
</feature>
<evidence type="ECO:0000313" key="2">
    <source>
        <dbReference type="EMBL" id="MCX5571496.1"/>
    </source>
</evidence>
<sequence>MKTPVAEIKVNGKAVASIFNERLIGVTITDKEGVTSDTISCELNDGNPFAAIPRKGDTITASLGYLETGLAFFGSYTADDPEVRCLPYGMTVNGKGANVRDQAKQHRSRHWDKKTVKDIVAQIAAENGLSPVVDDAVGAYEYAWFGQQDESDLHVVERLARRHGALFSIKDGKLIFAAKGSGRSAGGKGLTAVVASPANIVEGTCRTGFAHRNRFEKVKARHHDRDKAELVEVEEESDSEGSADYTLSEPFADVEEATRAAKAKARDLKSETIRTSVTLFGDPAIRAGAPFRYSGVRPELDAIEFIIETATHVISKSGYTTQVEAKLKPEASTEGDGQGSGASGADTPAPPTANAPPIPAIPDAVAPAGQGGIGSR</sequence>
<dbReference type="RefSeq" id="WP_266340455.1">
    <property type="nucleotide sequence ID" value="NZ_JAPKNK010000010.1"/>
</dbReference>
<gene>
    <name evidence="2" type="ORF">OSH07_20015</name>
</gene>
<accession>A0A9X3E467</accession>
<reference evidence="2" key="1">
    <citation type="submission" date="2022-11" db="EMBL/GenBank/DDBJ databases">
        <title>Biodiversity and phylogenetic relationships of bacteria.</title>
        <authorList>
            <person name="Machado R.A.R."/>
            <person name="Bhat A."/>
            <person name="Loulou A."/>
            <person name="Kallel S."/>
        </authorList>
    </citation>
    <scope>NUCLEOTIDE SEQUENCE</scope>
    <source>
        <strain evidence="2">K-TC2</strain>
    </source>
</reference>
<dbReference type="Pfam" id="PF05954">
    <property type="entry name" value="Phage_GPD"/>
    <property type="match status" value="1"/>
</dbReference>
<dbReference type="SUPFAM" id="SSF69279">
    <property type="entry name" value="Phage tail proteins"/>
    <property type="match status" value="1"/>
</dbReference>
<dbReference type="EMBL" id="JAPKNK010000010">
    <property type="protein sequence ID" value="MCX5571496.1"/>
    <property type="molecule type" value="Genomic_DNA"/>
</dbReference>
<feature type="compositionally biased region" description="Pro residues" evidence="1">
    <location>
        <begin position="348"/>
        <end position="360"/>
    </location>
</feature>
<comment type="caution">
    <text evidence="2">The sequence shown here is derived from an EMBL/GenBank/DDBJ whole genome shotgun (WGS) entry which is preliminary data.</text>
</comment>
<evidence type="ECO:0000256" key="1">
    <source>
        <dbReference type="SAM" id="MobiDB-lite"/>
    </source>
</evidence>
<dbReference type="Gene3D" id="3.55.50.10">
    <property type="entry name" value="Baseplate protein-like domains"/>
    <property type="match status" value="1"/>
</dbReference>